<dbReference type="Proteomes" id="UP000186868">
    <property type="component" value="Unassembled WGS sequence"/>
</dbReference>
<name>A0A1U7HR98_9CYAN</name>
<evidence type="ECO:0000313" key="1">
    <source>
        <dbReference type="EMBL" id="OKH26055.1"/>
    </source>
</evidence>
<comment type="caution">
    <text evidence="1">The sequence shown here is derived from an EMBL/GenBank/DDBJ whole genome shotgun (WGS) entry which is preliminary data.</text>
</comment>
<organism evidence="1 2">
    <name type="scientific">Hydrococcus rivularis NIES-593</name>
    <dbReference type="NCBI Taxonomy" id="1921803"/>
    <lineage>
        <taxon>Bacteria</taxon>
        <taxon>Bacillati</taxon>
        <taxon>Cyanobacteriota</taxon>
        <taxon>Cyanophyceae</taxon>
        <taxon>Pleurocapsales</taxon>
        <taxon>Hydrococcaceae</taxon>
        <taxon>Hydrococcus</taxon>
    </lineage>
</organism>
<dbReference type="OrthoDB" id="517878at2"/>
<dbReference type="RefSeq" id="WP_073598164.1">
    <property type="nucleotide sequence ID" value="NZ_MRCB01000002.1"/>
</dbReference>
<dbReference type="EMBL" id="MRCB01000002">
    <property type="protein sequence ID" value="OKH26055.1"/>
    <property type="molecule type" value="Genomic_DNA"/>
</dbReference>
<evidence type="ECO:0008006" key="3">
    <source>
        <dbReference type="Google" id="ProtNLM"/>
    </source>
</evidence>
<dbReference type="STRING" id="1921803.NIES593_02970"/>
<gene>
    <name evidence="1" type="ORF">NIES593_02970</name>
</gene>
<keyword evidence="2" id="KW-1185">Reference proteome</keyword>
<protein>
    <recommendedName>
        <fullName evidence="3">DUF4278 domain-containing protein</fullName>
    </recommendedName>
</protein>
<evidence type="ECO:0000313" key="2">
    <source>
        <dbReference type="Proteomes" id="UP000186868"/>
    </source>
</evidence>
<reference evidence="1 2" key="1">
    <citation type="submission" date="2016-11" db="EMBL/GenBank/DDBJ databases">
        <title>Draft Genome Sequences of Nine Cyanobacterial Strains from Diverse Habitats.</title>
        <authorList>
            <person name="Zhu T."/>
            <person name="Hou S."/>
            <person name="Lu X."/>
            <person name="Hess W.R."/>
        </authorList>
    </citation>
    <scope>NUCLEOTIDE SEQUENCE [LARGE SCALE GENOMIC DNA]</scope>
    <source>
        <strain evidence="1 2">NIES-593</strain>
    </source>
</reference>
<sequence length="141" mass="15800">MKLTYRGVSYEYDPIVVETTTGEVGGKYRSRDWRFRNLKKPPILVPRANLTYRGVTYNKPDTAIPGTAAPQAAPALSMADKARTLMADRTQAVKKRQQSLLSRAVEEIGATDDVSKHWTHIQGQIQPTFRDNYDRFGGAVS</sequence>
<accession>A0A1U7HR98</accession>
<dbReference type="AlphaFoldDB" id="A0A1U7HR98"/>
<dbReference type="InterPro" id="IPR025458">
    <property type="entry name" value="DUF4278"/>
</dbReference>
<proteinExistence type="predicted"/>
<dbReference type="Pfam" id="PF14105">
    <property type="entry name" value="DUF4278"/>
    <property type="match status" value="1"/>
</dbReference>